<dbReference type="InterPro" id="IPR051539">
    <property type="entry name" value="T4SS-coupling_protein"/>
</dbReference>
<feature type="transmembrane region" description="Helical" evidence="7">
    <location>
        <begin position="43"/>
        <end position="62"/>
    </location>
</feature>
<geneLocation type="plasmid" evidence="8">
    <name>pDCA</name>
</geneLocation>
<organism evidence="8">
    <name type="scientific">Ancylobacter novellus</name>
    <name type="common">Thiobacillus novellus</name>
    <dbReference type="NCBI Taxonomy" id="921"/>
    <lineage>
        <taxon>Bacteria</taxon>
        <taxon>Pseudomonadati</taxon>
        <taxon>Pseudomonadota</taxon>
        <taxon>Alphaproteobacteria</taxon>
        <taxon>Hyphomicrobiales</taxon>
        <taxon>Xanthobacteraceae</taxon>
        <taxon>Ancylobacter</taxon>
    </lineage>
</organism>
<dbReference type="RefSeq" id="WP_030092367.1">
    <property type="nucleotide sequence ID" value="NZ_KU922118.1"/>
</dbReference>
<evidence type="ECO:0000256" key="3">
    <source>
        <dbReference type="ARBA" id="ARBA00022475"/>
    </source>
</evidence>
<protein>
    <submittedName>
        <fullName evidence="8">Conjugal transfer protein TraG</fullName>
    </submittedName>
</protein>
<feature type="transmembrane region" description="Helical" evidence="7">
    <location>
        <begin position="74"/>
        <end position="93"/>
    </location>
</feature>
<evidence type="ECO:0000256" key="6">
    <source>
        <dbReference type="ARBA" id="ARBA00023136"/>
    </source>
</evidence>
<comment type="similarity">
    <text evidence="2">Belongs to the VirD4/TraG family.</text>
</comment>
<dbReference type="PANTHER" id="PTHR37937:SF1">
    <property type="entry name" value="CONJUGATIVE TRANSFER: DNA TRANSPORT"/>
    <property type="match status" value="1"/>
</dbReference>
<dbReference type="GeneID" id="99664816"/>
<evidence type="ECO:0000313" key="8">
    <source>
        <dbReference type="EMBL" id="ANC67827.1"/>
    </source>
</evidence>
<sequence>MNQATLAWAAFKNMMRQAARDPLWAFLSLLALPFRIWKPLLGLLFILIITLFVVGFGGRFFLEQMGFGPGSVPFIALDLVTLLVLAAITFRLVTNPLIIHFGDMDGETHGSARFATDKETAALARADSGLLIGRDGKTGKLLRYDGPAHLLTMAPTRTGKGVGTIIPNLLTADRSVICIDPKGENAKIAGHARQTFGPVHVLDPFGVTGQPSAAFNPLDQLDPAGLDVAEDASTLADALVFDEPGMAGEAHWNEEAKALIAGLILHIAASEPRDRRNLATLREALTLAPEAFAALLKDMQASTAAGGLIARAANRHLGKSDREAAGVLSAAQRHTHFLDSPRMVAVLGRSDFRFANLKRRNASVFLVLPPDRLATYSRWLRLLVAQSLTDMARDPAKPAVPVLYLLDEFAALGHLAPVERAMGLMAGYGVQLWPILQDVHQLRATYGQRAGTFLSNAGVLQVFGVNDHDSARLVSDLLGQETVVFQTMSRALDSEKSGLSYGEQHTARPLLTPDEVRNLPQHVELLFLAGQRPIVAGKLAYYADAEFRGLFDQA</sequence>
<name>A0A168S388_ANCNO</name>
<dbReference type="Gene3D" id="3.40.50.300">
    <property type="entry name" value="P-loop containing nucleotide triphosphate hydrolases"/>
    <property type="match status" value="1"/>
</dbReference>
<keyword evidence="6 7" id="KW-0472">Membrane</keyword>
<keyword evidence="4 7" id="KW-0812">Transmembrane</keyword>
<accession>A0A168S388</accession>
<dbReference type="GO" id="GO:0005886">
    <property type="term" value="C:plasma membrane"/>
    <property type="evidence" value="ECO:0007669"/>
    <property type="project" value="UniProtKB-SubCell"/>
</dbReference>
<dbReference type="CDD" id="cd01127">
    <property type="entry name" value="TrwB_TraG_TraD_VirD4"/>
    <property type="match status" value="1"/>
</dbReference>
<reference evidence="8" key="1">
    <citation type="submission" date="2016-03" db="EMBL/GenBank/DDBJ databases">
        <authorList>
            <person name="Munro J.E."/>
            <person name="Coleman N.V."/>
        </authorList>
    </citation>
    <scope>NUCLEOTIDE SEQUENCE</scope>
    <source>
        <strain evidence="8">EL1</strain>
        <plasmid evidence="8">pDCA</plasmid>
    </source>
</reference>
<dbReference type="InterPro" id="IPR003688">
    <property type="entry name" value="TraG/VirD4"/>
</dbReference>
<gene>
    <name evidence="8" type="primary">traG</name>
</gene>
<evidence type="ECO:0000256" key="2">
    <source>
        <dbReference type="ARBA" id="ARBA00008806"/>
    </source>
</evidence>
<dbReference type="PANTHER" id="PTHR37937">
    <property type="entry name" value="CONJUGATIVE TRANSFER: DNA TRANSPORT"/>
    <property type="match status" value="1"/>
</dbReference>
<dbReference type="InterPro" id="IPR027417">
    <property type="entry name" value="P-loop_NTPase"/>
</dbReference>
<evidence type="ECO:0000256" key="5">
    <source>
        <dbReference type="ARBA" id="ARBA00022989"/>
    </source>
</evidence>
<keyword evidence="5 7" id="KW-1133">Transmembrane helix</keyword>
<comment type="subcellular location">
    <subcellularLocation>
        <location evidence="1">Cell membrane</location>
        <topology evidence="1">Multi-pass membrane protein</topology>
    </subcellularLocation>
</comment>
<keyword evidence="8" id="KW-0614">Plasmid</keyword>
<dbReference type="Pfam" id="PF02534">
    <property type="entry name" value="T4SS-DNA_transf"/>
    <property type="match status" value="1"/>
</dbReference>
<proteinExistence type="inferred from homology"/>
<dbReference type="SUPFAM" id="SSF52540">
    <property type="entry name" value="P-loop containing nucleoside triphosphate hydrolases"/>
    <property type="match status" value="1"/>
</dbReference>
<dbReference type="AlphaFoldDB" id="A0A168S388"/>
<evidence type="ECO:0000256" key="1">
    <source>
        <dbReference type="ARBA" id="ARBA00004651"/>
    </source>
</evidence>
<dbReference type="EMBL" id="KU922118">
    <property type="protein sequence ID" value="ANC67827.1"/>
    <property type="molecule type" value="Genomic_DNA"/>
</dbReference>
<evidence type="ECO:0000256" key="4">
    <source>
        <dbReference type="ARBA" id="ARBA00022692"/>
    </source>
</evidence>
<evidence type="ECO:0000256" key="7">
    <source>
        <dbReference type="SAM" id="Phobius"/>
    </source>
</evidence>
<keyword evidence="3" id="KW-1003">Cell membrane</keyword>